<keyword evidence="6" id="KW-0812">Transmembrane</keyword>
<sequence>MDLLIQLFSGLRWQDIVDILLNSYILFRLYVLFRGTNVIRMIMAIAMLWMLERLAVSMGLIVTSWAMQGIIAAAALIVIIVFRNEIASVLQTRNFKSFFWGIPQRQIQTPVDIIVESVYELARRKLGALIVLPLKKGIESVVQSGIPWQGKLSREMLLSIFWHGTPVHDGATIIQGDRIVEVAAILPLSKRGDLPSYFGTRHRAAVGLAEKTDALVIVVSEERGHVTVFKDESAVTISDNIELARVLREHAGEADAPAGLTSHTIELGAVALICLACITGIWFSFARGLETLVTLEVPVEFMNRDPKMEIFAASASSVRLQLSGSGTLIKSVRPDQVKVKLNLANAVAGRNQVPIARDSIALPPGIQLKQVDPQALEVTLDLPVEKTLPVQPDWTGKLDAGLILEDVRMVPDTVKVVGGSLMLENIQTIYTEKIPLDGIATGGTATVSVVLQPSSLKLEDGRANRVDVIYKVRKRPDAAF</sequence>
<dbReference type="PANTHER" id="PTHR34185">
    <property type="entry name" value="DIADENYLATE CYCLASE"/>
    <property type="match status" value="1"/>
</dbReference>
<reference evidence="8 9" key="1">
    <citation type="submission" date="2019-11" db="EMBL/GenBank/DDBJ databases">
        <title>Comparative genomics of hydrocarbon-degrading Desulfosarcina strains.</title>
        <authorList>
            <person name="Watanabe M."/>
            <person name="Kojima H."/>
            <person name="Fukui M."/>
        </authorList>
    </citation>
    <scope>NUCLEOTIDE SEQUENCE [LARGE SCALE GENOMIC DNA]</scope>
    <source>
        <strain evidence="8 9">PL12</strain>
    </source>
</reference>
<comment type="subcellular location">
    <subcellularLocation>
        <location evidence="6">Cell membrane</location>
        <topology evidence="6">Single-pass membrane protein</topology>
    </subcellularLocation>
</comment>
<dbReference type="PANTHER" id="PTHR34185:SF1">
    <property type="entry name" value="DIADENYLATE CYCLASE"/>
    <property type="match status" value="1"/>
</dbReference>
<dbReference type="RefSeq" id="WP_155316484.1">
    <property type="nucleotide sequence ID" value="NZ_AP021874.1"/>
</dbReference>
<feature type="transmembrane region" description="Helical" evidence="6">
    <location>
        <begin position="54"/>
        <end position="82"/>
    </location>
</feature>
<dbReference type="InterPro" id="IPR003390">
    <property type="entry name" value="DNA_integrity_scan_DisA_N"/>
</dbReference>
<dbReference type="GO" id="GO:0106408">
    <property type="term" value="F:diadenylate cyclase activity"/>
    <property type="evidence" value="ECO:0007669"/>
    <property type="project" value="UniProtKB-EC"/>
</dbReference>
<keyword evidence="9" id="KW-1185">Reference proteome</keyword>
<dbReference type="EC" id="2.7.7.85" evidence="6"/>
<comment type="function">
    <text evidence="6">Catalyzes the condensation of 2 ATP molecules into cyclic di-AMP (c-di-AMP), a second messenger used to regulate differing processes in different bacteria.</text>
</comment>
<evidence type="ECO:0000256" key="1">
    <source>
        <dbReference type="ARBA" id="ARBA00000877"/>
    </source>
</evidence>
<dbReference type="Proteomes" id="UP000427906">
    <property type="component" value="Chromosome"/>
</dbReference>
<comment type="catalytic activity">
    <reaction evidence="1 6">
        <text>2 ATP = 3',3'-c-di-AMP + 2 diphosphate</text>
        <dbReference type="Rhea" id="RHEA:35655"/>
        <dbReference type="ChEBI" id="CHEBI:30616"/>
        <dbReference type="ChEBI" id="CHEBI:33019"/>
        <dbReference type="ChEBI" id="CHEBI:71500"/>
        <dbReference type="EC" id="2.7.7.85"/>
    </reaction>
</comment>
<dbReference type="InterPro" id="IPR034701">
    <property type="entry name" value="CdaA"/>
</dbReference>
<feature type="domain" description="DAC" evidence="7">
    <location>
        <begin position="83"/>
        <end position="240"/>
    </location>
</feature>
<gene>
    <name evidence="6" type="primary">dacA</name>
    <name evidence="8" type="ORF">DSCA_22420</name>
</gene>
<protein>
    <recommendedName>
        <fullName evidence="6">Diadenylate cyclase</fullName>
        <shortName evidence="6">DAC</shortName>
        <ecNumber evidence="6">2.7.7.85</ecNumber>
    </recommendedName>
    <alternativeName>
        <fullName evidence="6">Cyclic-di-AMP synthase</fullName>
        <shortName evidence="6">c-di-AMP synthase</shortName>
    </alternativeName>
</protein>
<comment type="subunit">
    <text evidence="6">Probably a homodimer.</text>
</comment>
<dbReference type="Pfam" id="PF02457">
    <property type="entry name" value="DAC"/>
    <property type="match status" value="1"/>
</dbReference>
<proteinExistence type="inferred from homology"/>
<dbReference type="InterPro" id="IPR012505">
    <property type="entry name" value="YbbR"/>
</dbReference>
<keyword evidence="3 6" id="KW-0548">Nucleotidyltransferase</keyword>
<evidence type="ECO:0000256" key="4">
    <source>
        <dbReference type="ARBA" id="ARBA00022741"/>
    </source>
</evidence>
<dbReference type="GO" id="GO:0005886">
    <property type="term" value="C:plasma membrane"/>
    <property type="evidence" value="ECO:0007669"/>
    <property type="project" value="UniProtKB-SubCell"/>
</dbReference>
<evidence type="ECO:0000259" key="7">
    <source>
        <dbReference type="PROSITE" id="PS51794"/>
    </source>
</evidence>
<dbReference type="Gene3D" id="2.170.120.40">
    <property type="entry name" value="YbbR-like domain"/>
    <property type="match status" value="1"/>
</dbReference>
<dbReference type="Gene3D" id="3.40.1700.10">
    <property type="entry name" value="DNA integrity scanning protein, DisA, N-terminal domain"/>
    <property type="match status" value="1"/>
</dbReference>
<dbReference type="KEGG" id="dalk:DSCA_22420"/>
<keyword evidence="6" id="KW-1003">Cell membrane</keyword>
<keyword evidence="2 6" id="KW-0808">Transferase</keyword>
<evidence type="ECO:0000256" key="5">
    <source>
        <dbReference type="ARBA" id="ARBA00022840"/>
    </source>
</evidence>
<evidence type="ECO:0000256" key="6">
    <source>
        <dbReference type="HAMAP-Rule" id="MF_01499"/>
    </source>
</evidence>
<dbReference type="Gene3D" id="2.170.120.30">
    <property type="match status" value="1"/>
</dbReference>
<keyword evidence="5 6" id="KW-0067">ATP-binding</keyword>
<dbReference type="InterPro" id="IPR050338">
    <property type="entry name" value="DisA"/>
</dbReference>
<dbReference type="HAMAP" id="MF_01499">
    <property type="entry name" value="DacA"/>
    <property type="match status" value="1"/>
</dbReference>
<dbReference type="GO" id="GO:0006171">
    <property type="term" value="P:cAMP biosynthetic process"/>
    <property type="evidence" value="ECO:0007669"/>
    <property type="project" value="InterPro"/>
</dbReference>
<dbReference type="Pfam" id="PF07949">
    <property type="entry name" value="YbbR"/>
    <property type="match status" value="1"/>
</dbReference>
<keyword evidence="6" id="KW-1133">Transmembrane helix</keyword>
<dbReference type="GO" id="GO:0004016">
    <property type="term" value="F:adenylate cyclase activity"/>
    <property type="evidence" value="ECO:0007669"/>
    <property type="project" value="UniProtKB-UniRule"/>
</dbReference>
<dbReference type="InterPro" id="IPR036888">
    <property type="entry name" value="DNA_integrity_DisA_N_sf"/>
</dbReference>
<dbReference type="AlphaFoldDB" id="A0A5K7YFK8"/>
<accession>A0A5K7YFK8</accession>
<dbReference type="PROSITE" id="PS51794">
    <property type="entry name" value="DAC"/>
    <property type="match status" value="1"/>
</dbReference>
<dbReference type="EMBL" id="AP021874">
    <property type="protein sequence ID" value="BBO68312.1"/>
    <property type="molecule type" value="Genomic_DNA"/>
</dbReference>
<evidence type="ECO:0000256" key="2">
    <source>
        <dbReference type="ARBA" id="ARBA00022679"/>
    </source>
</evidence>
<evidence type="ECO:0000313" key="9">
    <source>
        <dbReference type="Proteomes" id="UP000427906"/>
    </source>
</evidence>
<comment type="similarity">
    <text evidence="6">Belongs to the adenylate cyclase family. DacA/CdaA subfamily.</text>
</comment>
<organism evidence="8 9">
    <name type="scientific">Desulfosarcina alkanivorans</name>
    <dbReference type="NCBI Taxonomy" id="571177"/>
    <lineage>
        <taxon>Bacteria</taxon>
        <taxon>Pseudomonadati</taxon>
        <taxon>Thermodesulfobacteriota</taxon>
        <taxon>Desulfobacteria</taxon>
        <taxon>Desulfobacterales</taxon>
        <taxon>Desulfosarcinaceae</taxon>
        <taxon>Desulfosarcina</taxon>
    </lineage>
</organism>
<dbReference type="OrthoDB" id="9807385at2"/>
<dbReference type="SUPFAM" id="SSF143597">
    <property type="entry name" value="YojJ-like"/>
    <property type="match status" value="1"/>
</dbReference>
<keyword evidence="6" id="KW-0472">Membrane</keyword>
<dbReference type="GO" id="GO:0005524">
    <property type="term" value="F:ATP binding"/>
    <property type="evidence" value="ECO:0007669"/>
    <property type="project" value="UniProtKB-UniRule"/>
</dbReference>
<evidence type="ECO:0000313" key="8">
    <source>
        <dbReference type="EMBL" id="BBO68312.1"/>
    </source>
</evidence>
<name>A0A5K7YFK8_9BACT</name>
<keyword evidence="4 6" id="KW-0547">Nucleotide-binding</keyword>
<evidence type="ECO:0000256" key="3">
    <source>
        <dbReference type="ARBA" id="ARBA00022695"/>
    </source>
</evidence>